<feature type="non-terminal residue" evidence="3">
    <location>
        <position position="1"/>
    </location>
</feature>
<feature type="chain" id="PRO_5001541240" evidence="2">
    <location>
        <begin position="32"/>
        <end position="202"/>
    </location>
</feature>
<proteinExistence type="predicted"/>
<sequence>GRQAGWRSAHPLPRVSHKSLILLCFLAHSNVDLDSRRDSARGSRGNVRKRVQPSPLLCMHHTNLSRTEFVASYQTNSDLQGRCKALTGRALLSRMAHRLLAYYIHFSNLLRTLDVRAAGDGVPAEFYGRHVGVTSAFSPTTYRTHPPVGHPTSPNATTASRIPSEGPPVSLEPRNTPFHSLRLFGLSSFNYGRLVVEEFELL</sequence>
<evidence type="ECO:0000313" key="3">
    <source>
        <dbReference type="EMBL" id="EZA52175.1"/>
    </source>
</evidence>
<reference evidence="3 4" key="1">
    <citation type="journal article" date="2014" name="Curr. Biol.">
        <title>The genome of the clonal raider ant Cerapachys biroi.</title>
        <authorList>
            <person name="Oxley P.R."/>
            <person name="Ji L."/>
            <person name="Fetter-Pruneda I."/>
            <person name="McKenzie S.K."/>
            <person name="Li C."/>
            <person name="Hu H."/>
            <person name="Zhang G."/>
            <person name="Kronauer D.J."/>
        </authorList>
    </citation>
    <scope>NUCLEOTIDE SEQUENCE [LARGE SCALE GENOMIC DNA]</scope>
</reference>
<feature type="signal peptide" evidence="2">
    <location>
        <begin position="1"/>
        <end position="31"/>
    </location>
</feature>
<protein>
    <submittedName>
        <fullName evidence="3">Uncharacterized protein</fullName>
    </submittedName>
</protein>
<dbReference type="EMBL" id="KK107348">
    <property type="protein sequence ID" value="EZA52175.1"/>
    <property type="molecule type" value="Genomic_DNA"/>
</dbReference>
<keyword evidence="4" id="KW-1185">Reference proteome</keyword>
<accession>A0A026W7Y9</accession>
<keyword evidence="2" id="KW-0732">Signal</keyword>
<organism evidence="3 4">
    <name type="scientific">Ooceraea biroi</name>
    <name type="common">Clonal raider ant</name>
    <name type="synonym">Cerapachys biroi</name>
    <dbReference type="NCBI Taxonomy" id="2015173"/>
    <lineage>
        <taxon>Eukaryota</taxon>
        <taxon>Metazoa</taxon>
        <taxon>Ecdysozoa</taxon>
        <taxon>Arthropoda</taxon>
        <taxon>Hexapoda</taxon>
        <taxon>Insecta</taxon>
        <taxon>Pterygota</taxon>
        <taxon>Neoptera</taxon>
        <taxon>Endopterygota</taxon>
        <taxon>Hymenoptera</taxon>
        <taxon>Apocrita</taxon>
        <taxon>Aculeata</taxon>
        <taxon>Formicoidea</taxon>
        <taxon>Formicidae</taxon>
        <taxon>Dorylinae</taxon>
        <taxon>Ooceraea</taxon>
    </lineage>
</organism>
<dbReference type="AlphaFoldDB" id="A0A026W7Y9"/>
<evidence type="ECO:0000256" key="2">
    <source>
        <dbReference type="SAM" id="SignalP"/>
    </source>
</evidence>
<evidence type="ECO:0000313" key="4">
    <source>
        <dbReference type="Proteomes" id="UP000053097"/>
    </source>
</evidence>
<gene>
    <name evidence="3" type="ORF">X777_08688</name>
</gene>
<dbReference type="Proteomes" id="UP000053097">
    <property type="component" value="Unassembled WGS sequence"/>
</dbReference>
<feature type="region of interest" description="Disordered" evidence="1">
    <location>
        <begin position="142"/>
        <end position="170"/>
    </location>
</feature>
<name>A0A026W7Y9_OOCBI</name>
<evidence type="ECO:0000256" key="1">
    <source>
        <dbReference type="SAM" id="MobiDB-lite"/>
    </source>
</evidence>
<feature type="compositionally biased region" description="Polar residues" evidence="1">
    <location>
        <begin position="152"/>
        <end position="161"/>
    </location>
</feature>